<dbReference type="InterPro" id="IPR011009">
    <property type="entry name" value="Kinase-like_dom_sf"/>
</dbReference>
<dbReference type="PANTHER" id="PTHR11042">
    <property type="entry name" value="EUKARYOTIC TRANSLATION INITIATION FACTOR 2-ALPHA KINASE EIF2-ALPHA KINASE -RELATED"/>
    <property type="match status" value="1"/>
</dbReference>
<accession>A0AAV5T5D8</accession>
<comment type="similarity">
    <text evidence="1">Belongs to the heat shock protein 70 family.</text>
</comment>
<dbReference type="SUPFAM" id="SSF56112">
    <property type="entry name" value="Protein kinase-like (PK-like)"/>
    <property type="match status" value="1"/>
</dbReference>
<keyword evidence="10" id="KW-1185">Reference proteome</keyword>
<dbReference type="SMART" id="SM00220">
    <property type="entry name" value="S_TKc"/>
    <property type="match status" value="1"/>
</dbReference>
<dbReference type="PANTHER" id="PTHR11042:SF91">
    <property type="entry name" value="EUKARYOTIC TRANSLATION INITIATION FACTOR 2-ALPHA KINASE"/>
    <property type="match status" value="1"/>
</dbReference>
<evidence type="ECO:0000259" key="8">
    <source>
        <dbReference type="PROSITE" id="PS50011"/>
    </source>
</evidence>
<dbReference type="Gene3D" id="3.90.640.10">
    <property type="entry name" value="Actin, Chain A, domain 4"/>
    <property type="match status" value="1"/>
</dbReference>
<feature type="domain" description="Protein kinase" evidence="8">
    <location>
        <begin position="408"/>
        <end position="668"/>
    </location>
</feature>
<dbReference type="SUPFAM" id="SSF53067">
    <property type="entry name" value="Actin-like ATPase domain"/>
    <property type="match status" value="2"/>
</dbReference>
<evidence type="ECO:0000256" key="4">
    <source>
        <dbReference type="ARBA" id="ARBA00022777"/>
    </source>
</evidence>
<keyword evidence="2" id="KW-0808">Transferase</keyword>
<dbReference type="PRINTS" id="PR00301">
    <property type="entry name" value="HEATSHOCK70"/>
</dbReference>
<organism evidence="9 10">
    <name type="scientific">Pristionchus entomophagus</name>
    <dbReference type="NCBI Taxonomy" id="358040"/>
    <lineage>
        <taxon>Eukaryota</taxon>
        <taxon>Metazoa</taxon>
        <taxon>Ecdysozoa</taxon>
        <taxon>Nematoda</taxon>
        <taxon>Chromadorea</taxon>
        <taxon>Rhabditida</taxon>
        <taxon>Rhabditina</taxon>
        <taxon>Diplogasteromorpha</taxon>
        <taxon>Diplogasteroidea</taxon>
        <taxon>Neodiplogasteridae</taxon>
        <taxon>Pristionchus</taxon>
    </lineage>
</organism>
<dbReference type="GO" id="GO:0004694">
    <property type="term" value="F:eukaryotic translation initiation factor 2alpha kinase activity"/>
    <property type="evidence" value="ECO:0007669"/>
    <property type="project" value="TreeGrafter"/>
</dbReference>
<evidence type="ECO:0000256" key="3">
    <source>
        <dbReference type="ARBA" id="ARBA00022741"/>
    </source>
</evidence>
<comment type="similarity">
    <text evidence="6">Belongs to the protein kinase superfamily. Ser/Thr protein kinase family. GCN2 subfamily.</text>
</comment>
<dbReference type="Proteomes" id="UP001432027">
    <property type="component" value="Unassembled WGS sequence"/>
</dbReference>
<evidence type="ECO:0000313" key="9">
    <source>
        <dbReference type="EMBL" id="GMS90740.1"/>
    </source>
</evidence>
<evidence type="ECO:0000313" key="10">
    <source>
        <dbReference type="Proteomes" id="UP001432027"/>
    </source>
</evidence>
<dbReference type="Gene3D" id="3.30.420.40">
    <property type="match status" value="2"/>
</dbReference>
<dbReference type="InterPro" id="IPR043129">
    <property type="entry name" value="ATPase_NBD"/>
</dbReference>
<sequence length="670" mass="75966">SAIGIDLGMTFTTAAFYDDRNRVVVMRNLEGHIRTPSVVHISDNRILVGEEALLKQESHPRATISEIKGLIGRDSGDAELKSRRWPFELISNSKGKACVRVGGLHPRVYTPEEILAHILKYAQSFAKQYLESPSNAVITVPCSFTNQQREATRDAGILAGLHVLKIIDEPIAAAHAFCHTFPMEQIRKILVYDLGKKEFVASIADHDKILSTGKYTFLGGEDFDFRIFEESQSIFSTMGVDVDEENSLMKTSELAKKTLTNQQSARIDYTNKNGNVFGFDLTNNMFLDTCQDLFDKTLKLVDEVLKSAKLNKKDVNGIVLVGGATRMRHVRNMLSDKFPGTPILTEIEPETVVAQGAAIIAARLNGDSRIGLIKNNSDRKSLATNQANRATSCNAELVFSSGRFNTEFSREREVGKGTFGRVFQAKHRNDECDYAVKRIAVKHSVDLIKKALREVQTMAKLHHCGIVRYHNAWIEKDCDDGLVKDSVFIFIQMEYCDQSLAAWLYKTSYRNPVRMRFWFKQIVNALKYIHNKRIIHRDLKPCNILVDSNVDFEQFENLKICDLGIAKYLNDDQHTHTFNQGTPMYSAPEQCAKYDQRVDIFSSGLILLEMCEVMTTDQKSAVFKEIRCGKYVSVLNDQPHTLNLVTQLVRLDPDRRPSFDNIRRHPFFSN</sequence>
<gene>
    <name evidence="9" type="ORF">PENTCL1PPCAC_12915</name>
</gene>
<dbReference type="InterPro" id="IPR013126">
    <property type="entry name" value="Hsp_70_fam"/>
</dbReference>
<evidence type="ECO:0000256" key="7">
    <source>
        <dbReference type="PROSITE-ProRule" id="PRU10141"/>
    </source>
</evidence>
<feature type="binding site" evidence="7">
    <location>
        <position position="442"/>
    </location>
    <ligand>
        <name>ATP</name>
        <dbReference type="ChEBI" id="CHEBI:30616"/>
    </ligand>
</feature>
<evidence type="ECO:0000256" key="1">
    <source>
        <dbReference type="ARBA" id="ARBA00007381"/>
    </source>
</evidence>
<dbReference type="InterPro" id="IPR000719">
    <property type="entry name" value="Prot_kinase_dom"/>
</dbReference>
<dbReference type="GO" id="GO:0140662">
    <property type="term" value="F:ATP-dependent protein folding chaperone"/>
    <property type="evidence" value="ECO:0007669"/>
    <property type="project" value="InterPro"/>
</dbReference>
<dbReference type="GO" id="GO:0005634">
    <property type="term" value="C:nucleus"/>
    <property type="evidence" value="ECO:0007669"/>
    <property type="project" value="TreeGrafter"/>
</dbReference>
<dbReference type="PROSITE" id="PS00108">
    <property type="entry name" value="PROTEIN_KINASE_ST"/>
    <property type="match status" value="1"/>
</dbReference>
<dbReference type="Pfam" id="PF00012">
    <property type="entry name" value="HSP70"/>
    <property type="match status" value="1"/>
</dbReference>
<dbReference type="GO" id="GO:0005737">
    <property type="term" value="C:cytoplasm"/>
    <property type="evidence" value="ECO:0007669"/>
    <property type="project" value="TreeGrafter"/>
</dbReference>
<dbReference type="PROSITE" id="PS00107">
    <property type="entry name" value="PROTEIN_KINASE_ATP"/>
    <property type="match status" value="1"/>
</dbReference>
<dbReference type="PROSITE" id="PS50011">
    <property type="entry name" value="PROTEIN_KINASE_DOM"/>
    <property type="match status" value="1"/>
</dbReference>
<keyword evidence="3 7" id="KW-0547">Nucleotide-binding</keyword>
<proteinExistence type="inferred from homology"/>
<protein>
    <recommendedName>
        <fullName evidence="8">Protein kinase domain-containing protein</fullName>
    </recommendedName>
</protein>
<dbReference type="EMBL" id="BTSX01000003">
    <property type="protein sequence ID" value="GMS90740.1"/>
    <property type="molecule type" value="Genomic_DNA"/>
</dbReference>
<keyword evidence="4" id="KW-0418">Kinase</keyword>
<name>A0AAV5T5D8_9BILA</name>
<feature type="non-terminal residue" evidence="9">
    <location>
        <position position="1"/>
    </location>
</feature>
<comment type="caution">
    <text evidence="9">The sequence shown here is derived from an EMBL/GenBank/DDBJ whole genome shotgun (WGS) entry which is preliminary data.</text>
</comment>
<dbReference type="Gene3D" id="1.10.510.10">
    <property type="entry name" value="Transferase(Phosphotransferase) domain 1"/>
    <property type="match status" value="1"/>
</dbReference>
<dbReference type="Gene3D" id="3.30.200.20">
    <property type="entry name" value="Phosphorylase Kinase, domain 1"/>
    <property type="match status" value="1"/>
</dbReference>
<dbReference type="InterPro" id="IPR050339">
    <property type="entry name" value="CC_SR_Kinase"/>
</dbReference>
<reference evidence="9" key="1">
    <citation type="submission" date="2023-10" db="EMBL/GenBank/DDBJ databases">
        <title>Genome assembly of Pristionchus species.</title>
        <authorList>
            <person name="Yoshida K."/>
            <person name="Sommer R.J."/>
        </authorList>
    </citation>
    <scope>NUCLEOTIDE SEQUENCE</scope>
    <source>
        <strain evidence="9">RS0144</strain>
    </source>
</reference>
<evidence type="ECO:0000256" key="6">
    <source>
        <dbReference type="ARBA" id="ARBA00037982"/>
    </source>
</evidence>
<evidence type="ECO:0000256" key="2">
    <source>
        <dbReference type="ARBA" id="ARBA00022679"/>
    </source>
</evidence>
<dbReference type="AlphaFoldDB" id="A0AAV5T5D8"/>
<evidence type="ECO:0000256" key="5">
    <source>
        <dbReference type="ARBA" id="ARBA00022840"/>
    </source>
</evidence>
<keyword evidence="5 7" id="KW-0067">ATP-binding</keyword>
<dbReference type="GO" id="GO:0005524">
    <property type="term" value="F:ATP binding"/>
    <property type="evidence" value="ECO:0007669"/>
    <property type="project" value="UniProtKB-UniRule"/>
</dbReference>
<dbReference type="InterPro" id="IPR008271">
    <property type="entry name" value="Ser/Thr_kinase_AS"/>
</dbReference>
<dbReference type="InterPro" id="IPR017441">
    <property type="entry name" value="Protein_kinase_ATP_BS"/>
</dbReference>
<dbReference type="Pfam" id="PF00069">
    <property type="entry name" value="Pkinase"/>
    <property type="match status" value="1"/>
</dbReference>